<keyword evidence="4" id="KW-1185">Reference proteome</keyword>
<evidence type="ECO:0000313" key="4">
    <source>
        <dbReference type="Proteomes" id="UP000799118"/>
    </source>
</evidence>
<dbReference type="InterPro" id="IPR029033">
    <property type="entry name" value="His_PPase_superfam"/>
</dbReference>
<dbReference type="OrthoDB" id="10262962at2759"/>
<proteinExistence type="inferred from homology"/>
<gene>
    <name evidence="3" type="ORF">BT96DRAFT_889448</name>
</gene>
<accession>A0A6A4GYX7</accession>
<feature type="signal peptide" evidence="2">
    <location>
        <begin position="1"/>
        <end position="16"/>
    </location>
</feature>
<dbReference type="Pfam" id="PF00328">
    <property type="entry name" value="His_Phos_2"/>
    <property type="match status" value="1"/>
</dbReference>
<dbReference type="PANTHER" id="PTHR11567">
    <property type="entry name" value="ACID PHOSPHATASE-RELATED"/>
    <property type="match status" value="1"/>
</dbReference>
<organism evidence="3 4">
    <name type="scientific">Gymnopus androsaceus JB14</name>
    <dbReference type="NCBI Taxonomy" id="1447944"/>
    <lineage>
        <taxon>Eukaryota</taxon>
        <taxon>Fungi</taxon>
        <taxon>Dikarya</taxon>
        <taxon>Basidiomycota</taxon>
        <taxon>Agaricomycotina</taxon>
        <taxon>Agaricomycetes</taxon>
        <taxon>Agaricomycetidae</taxon>
        <taxon>Agaricales</taxon>
        <taxon>Marasmiineae</taxon>
        <taxon>Omphalotaceae</taxon>
        <taxon>Gymnopus</taxon>
    </lineage>
</organism>
<dbReference type="AlphaFoldDB" id="A0A6A4GYX7"/>
<dbReference type="PANTHER" id="PTHR11567:SF195">
    <property type="entry name" value="ACID PHOSPHATASE, PUTATIVE (AFU_ORTHOLOGUE AFUA_3G14570)-RELATED"/>
    <property type="match status" value="1"/>
</dbReference>
<comment type="similarity">
    <text evidence="1">Belongs to the histidine acid phosphatase family.</text>
</comment>
<dbReference type="Proteomes" id="UP000799118">
    <property type="component" value="Unassembled WGS sequence"/>
</dbReference>
<dbReference type="SUPFAM" id="SSF53254">
    <property type="entry name" value="Phosphoglycerate mutase-like"/>
    <property type="match status" value="1"/>
</dbReference>
<evidence type="ECO:0000256" key="2">
    <source>
        <dbReference type="SAM" id="SignalP"/>
    </source>
</evidence>
<feature type="chain" id="PRO_5025653034" evidence="2">
    <location>
        <begin position="17"/>
        <end position="483"/>
    </location>
</feature>
<evidence type="ECO:0000313" key="3">
    <source>
        <dbReference type="EMBL" id="KAE9390285.1"/>
    </source>
</evidence>
<dbReference type="InterPro" id="IPR000560">
    <property type="entry name" value="His_Pase_clade-2"/>
</dbReference>
<sequence>MIPFTLVLALTTFTQATVNVIHYPPKSTNLNNLTFVLNGTGAPGIFNSSITPASLPYSTTYNWCNMPHVRTTEYVTPSEEYTLKYIEVIQRHHKRTPYNTNTFFIEDITWDCTGEGPVVYGKGPVGITSDPTVVQWAAYTNPNNPWTDSVGPGFVGSNCAFPQITTGGINDSYNHGSDLRSVYASRLGISTTLSPSTFQIRVTNNVITSQVAGGLLRALFPDTNDVAALIQSDTYDSLEPVYNCPNANSLFTEYTTDSANWTLHLTDALGLYEQLDNVSGIPLDDTAGWHTSFDHYYDNLSAKQCHSKPLPCSVNDTTICVTQDEADEVYRLGNYEYSFYYRDAEESTQYSALHYGAWVLELTAHLMDVVQGKSEVKYFHNVAHDGSIAPLLGFMQISEMVWPGMGSEVIYELYEKSSSASSSDSSTSNFFLRVLWNGQPMETSLPLGTNSSGVLDMIPVEDFFDYVNTTIGTGSELFSACNN</sequence>
<protein>
    <submittedName>
        <fullName evidence="3">Histidine phosphatase</fullName>
    </submittedName>
</protein>
<dbReference type="GO" id="GO:0016791">
    <property type="term" value="F:phosphatase activity"/>
    <property type="evidence" value="ECO:0007669"/>
    <property type="project" value="TreeGrafter"/>
</dbReference>
<dbReference type="Gene3D" id="3.40.50.1240">
    <property type="entry name" value="Phosphoglycerate mutase-like"/>
    <property type="match status" value="1"/>
</dbReference>
<keyword evidence="2" id="KW-0732">Signal</keyword>
<evidence type="ECO:0000256" key="1">
    <source>
        <dbReference type="ARBA" id="ARBA00005375"/>
    </source>
</evidence>
<dbReference type="InterPro" id="IPR050645">
    <property type="entry name" value="Histidine_acid_phosphatase"/>
</dbReference>
<dbReference type="EMBL" id="ML769663">
    <property type="protein sequence ID" value="KAE9390285.1"/>
    <property type="molecule type" value="Genomic_DNA"/>
</dbReference>
<reference evidence="3" key="1">
    <citation type="journal article" date="2019" name="Environ. Microbiol.">
        <title>Fungal ecological strategies reflected in gene transcription - a case study of two litter decomposers.</title>
        <authorList>
            <person name="Barbi F."/>
            <person name="Kohler A."/>
            <person name="Barry K."/>
            <person name="Baskaran P."/>
            <person name="Daum C."/>
            <person name="Fauchery L."/>
            <person name="Ihrmark K."/>
            <person name="Kuo A."/>
            <person name="LaButti K."/>
            <person name="Lipzen A."/>
            <person name="Morin E."/>
            <person name="Grigoriev I.V."/>
            <person name="Henrissat B."/>
            <person name="Lindahl B."/>
            <person name="Martin F."/>
        </authorList>
    </citation>
    <scope>NUCLEOTIDE SEQUENCE</scope>
    <source>
        <strain evidence="3">JB14</strain>
    </source>
</reference>
<name>A0A6A4GYX7_9AGAR</name>